<evidence type="ECO:0000256" key="3">
    <source>
        <dbReference type="PROSITE-ProRule" id="PRU00446"/>
    </source>
</evidence>
<dbReference type="AlphaFoldDB" id="A0A3Q1ID86"/>
<dbReference type="Pfam" id="PF02191">
    <property type="entry name" value="OLF"/>
    <property type="match status" value="1"/>
</dbReference>
<evidence type="ECO:0000256" key="1">
    <source>
        <dbReference type="ARBA" id="ARBA00004613"/>
    </source>
</evidence>
<dbReference type="OrthoDB" id="8626508at2759"/>
<evidence type="ECO:0000313" key="6">
    <source>
        <dbReference type="Proteomes" id="UP000265040"/>
    </source>
</evidence>
<comment type="subcellular location">
    <subcellularLocation>
        <location evidence="1">Secreted</location>
    </subcellularLocation>
</comment>
<evidence type="ECO:0000259" key="4">
    <source>
        <dbReference type="PROSITE" id="PS51132"/>
    </source>
</evidence>
<comment type="caution">
    <text evidence="3">Lacks conserved residue(s) required for the propagation of feature annotation.</text>
</comment>
<dbReference type="Ensembl" id="ENSATET00000002446.2">
    <property type="protein sequence ID" value="ENSATEP00000002421.2"/>
    <property type="gene ID" value="ENSATEG00000001674.2"/>
</dbReference>
<dbReference type="GO" id="GO:0007165">
    <property type="term" value="P:signal transduction"/>
    <property type="evidence" value="ECO:0007669"/>
    <property type="project" value="TreeGrafter"/>
</dbReference>
<dbReference type="InterPro" id="IPR050605">
    <property type="entry name" value="Olfactomedin-like_domain"/>
</dbReference>
<reference evidence="5" key="3">
    <citation type="submission" date="2025-09" db="UniProtKB">
        <authorList>
            <consortium name="Ensembl"/>
        </authorList>
    </citation>
    <scope>IDENTIFICATION</scope>
</reference>
<dbReference type="GO" id="GO:0005615">
    <property type="term" value="C:extracellular space"/>
    <property type="evidence" value="ECO:0007669"/>
    <property type="project" value="TreeGrafter"/>
</dbReference>
<sequence length="487" mass="56041">MFLVVIICRPHFLQLGDMSNVCPVEDWESGNVTASVGESGQCVCHVYLPDTTFPADRVQHMQQVSKDLILEVEIQIKKMVNYDGKLEIYLKELKSLSLRVAMLESSADKYIKLDFELLRIELREFESLVSQLKESFNSSSPIFDSLYTEIRNMSLIVDQLETFDKSNLEVIRIEFAKLQKKLEECQKEQLQSEPVDNPNPKLPNIANTSLLSPGNCNHTGIISITKPMVLQLNAHLNAGFQYGGWGKDSKPVRGYESMYYYGAYSNPSVHDFYLYSDYEKLILRSAFKHHDIPSGWEGTGNNYIVHGNNIYYQRNSPFSMTKLNLTSSKYDYRVIPAASQRFSYSYSGNQNLDFAADESGLWVLYASEESKGKIVIAKVDEKSFGIQDEWKTGAFKQMTGNAFMVCGVMYATRSVDLNTEEIYYAFDTKTKEERHLKIHFQKFQEKYSNLDYNPTDQKLYMYNNGYYVSYNLSYVLQCIDMLLSFSE</sequence>
<dbReference type="InParanoid" id="A0A3Q1ID86"/>
<evidence type="ECO:0000313" key="5">
    <source>
        <dbReference type="Ensembl" id="ENSATEP00000002421.2"/>
    </source>
</evidence>
<proteinExistence type="predicted"/>
<dbReference type="STRING" id="64144.ENSATEP00000002421"/>
<dbReference type="GeneTree" id="ENSGT00940000155454"/>
<dbReference type="PANTHER" id="PTHR23192">
    <property type="entry name" value="OLFACTOMEDIN-RELATED"/>
    <property type="match status" value="1"/>
</dbReference>
<reference evidence="5" key="2">
    <citation type="submission" date="2025-08" db="UniProtKB">
        <authorList>
            <consortium name="Ensembl"/>
        </authorList>
    </citation>
    <scope>IDENTIFICATION</scope>
</reference>
<organism evidence="5 6">
    <name type="scientific">Anabas testudineus</name>
    <name type="common">Climbing perch</name>
    <name type="synonym">Anthias testudineus</name>
    <dbReference type="NCBI Taxonomy" id="64144"/>
    <lineage>
        <taxon>Eukaryota</taxon>
        <taxon>Metazoa</taxon>
        <taxon>Chordata</taxon>
        <taxon>Craniata</taxon>
        <taxon>Vertebrata</taxon>
        <taxon>Euteleostomi</taxon>
        <taxon>Actinopterygii</taxon>
        <taxon>Neopterygii</taxon>
        <taxon>Teleostei</taxon>
        <taxon>Neoteleostei</taxon>
        <taxon>Acanthomorphata</taxon>
        <taxon>Anabantaria</taxon>
        <taxon>Anabantiformes</taxon>
        <taxon>Anabantoidei</taxon>
        <taxon>Anabantidae</taxon>
        <taxon>Anabas</taxon>
    </lineage>
</organism>
<keyword evidence="6" id="KW-1185">Reference proteome</keyword>
<feature type="domain" description="Olfactomedin-like" evidence="4">
    <location>
        <begin position="215"/>
        <end position="476"/>
    </location>
</feature>
<evidence type="ECO:0000256" key="2">
    <source>
        <dbReference type="ARBA" id="ARBA00022525"/>
    </source>
</evidence>
<dbReference type="PANTHER" id="PTHR23192:SF7">
    <property type="entry name" value="OLFACTOMEDIN-4"/>
    <property type="match status" value="1"/>
</dbReference>
<name>A0A3Q1ID86_ANATE</name>
<reference evidence="5" key="1">
    <citation type="submission" date="2021-04" db="EMBL/GenBank/DDBJ databases">
        <authorList>
            <consortium name="Wellcome Sanger Institute Data Sharing"/>
        </authorList>
    </citation>
    <scope>NUCLEOTIDE SEQUENCE [LARGE SCALE GENOMIC DNA]</scope>
</reference>
<keyword evidence="2" id="KW-0964">Secreted</keyword>
<protein>
    <recommendedName>
        <fullName evidence="4">Olfactomedin-like domain-containing protein</fullName>
    </recommendedName>
</protein>
<dbReference type="SMART" id="SM00284">
    <property type="entry name" value="OLF"/>
    <property type="match status" value="1"/>
</dbReference>
<dbReference type="PROSITE" id="PS51132">
    <property type="entry name" value="OLF"/>
    <property type="match status" value="1"/>
</dbReference>
<dbReference type="Proteomes" id="UP000265040">
    <property type="component" value="Chromosome 12"/>
</dbReference>
<accession>A0A3Q1ID86</accession>
<dbReference type="InterPro" id="IPR003112">
    <property type="entry name" value="Olfac-like_dom"/>
</dbReference>